<keyword evidence="8" id="KW-1185">Reference proteome</keyword>
<feature type="transmembrane region" description="Helical" evidence="6">
    <location>
        <begin position="206"/>
        <end position="234"/>
    </location>
</feature>
<organism evidence="7 8">
    <name type="scientific">Altericroceibacterium indicum</name>
    <dbReference type="NCBI Taxonomy" id="374177"/>
    <lineage>
        <taxon>Bacteria</taxon>
        <taxon>Pseudomonadati</taxon>
        <taxon>Pseudomonadota</taxon>
        <taxon>Alphaproteobacteria</taxon>
        <taxon>Sphingomonadales</taxon>
        <taxon>Erythrobacteraceae</taxon>
        <taxon>Altericroceibacterium</taxon>
    </lineage>
</organism>
<keyword evidence="4 6" id="KW-1133">Transmembrane helix</keyword>
<keyword evidence="3 6" id="KW-0812">Transmembrane</keyword>
<keyword evidence="6" id="KW-0050">Antiport</keyword>
<evidence type="ECO:0000313" key="7">
    <source>
        <dbReference type="EMBL" id="MXP26148.1"/>
    </source>
</evidence>
<feature type="transmembrane region" description="Helical" evidence="6">
    <location>
        <begin position="327"/>
        <end position="346"/>
    </location>
</feature>
<dbReference type="Pfam" id="PF06965">
    <property type="entry name" value="Na_H_antiport_1"/>
    <property type="match status" value="1"/>
</dbReference>
<feature type="transmembrane region" description="Helical" evidence="6">
    <location>
        <begin position="254"/>
        <end position="275"/>
    </location>
</feature>
<dbReference type="NCBIfam" id="TIGR00773">
    <property type="entry name" value="NhaA"/>
    <property type="match status" value="1"/>
</dbReference>
<dbReference type="GO" id="GO:0005886">
    <property type="term" value="C:plasma membrane"/>
    <property type="evidence" value="ECO:0007669"/>
    <property type="project" value="UniProtKB-SubCell"/>
</dbReference>
<feature type="transmembrane region" description="Helical" evidence="6">
    <location>
        <begin position="95"/>
        <end position="114"/>
    </location>
</feature>
<evidence type="ECO:0000313" key="8">
    <source>
        <dbReference type="Proteomes" id="UP000460561"/>
    </source>
</evidence>
<dbReference type="RefSeq" id="WP_160739713.1">
    <property type="nucleotide sequence ID" value="NZ_WTYQ01000003.1"/>
</dbReference>
<feature type="transmembrane region" description="Helical" evidence="6">
    <location>
        <begin position="120"/>
        <end position="140"/>
    </location>
</feature>
<comment type="catalytic activity">
    <reaction evidence="6">
        <text>Na(+)(in) + 2 H(+)(out) = Na(+)(out) + 2 H(+)(in)</text>
        <dbReference type="Rhea" id="RHEA:29251"/>
        <dbReference type="ChEBI" id="CHEBI:15378"/>
        <dbReference type="ChEBI" id="CHEBI:29101"/>
    </reaction>
</comment>
<proteinExistence type="inferred from homology"/>
<protein>
    <recommendedName>
        <fullName evidence="6">Na(+)/H(+) antiporter NhaA</fullName>
    </recommendedName>
    <alternativeName>
        <fullName evidence="6">Sodium/proton antiporter NhaA</fullName>
    </alternativeName>
</protein>
<gene>
    <name evidence="6 7" type="primary">nhaA</name>
    <name evidence="7" type="ORF">GRI39_08875</name>
</gene>
<dbReference type="OrthoDB" id="9808135at2"/>
<comment type="similarity">
    <text evidence="6">Belongs to the NhaA Na(+)/H(+) (TC 2.A.33) antiporter family.</text>
</comment>
<keyword evidence="6" id="KW-0406">Ion transport</keyword>
<feature type="transmembrane region" description="Helical" evidence="6">
    <location>
        <begin position="353"/>
        <end position="374"/>
    </location>
</feature>
<keyword evidence="5 6" id="KW-0472">Membrane</keyword>
<dbReference type="NCBIfam" id="NF007112">
    <property type="entry name" value="PRK09561.1"/>
    <property type="match status" value="1"/>
</dbReference>
<keyword evidence="6" id="KW-0739">Sodium transport</keyword>
<feature type="transmembrane region" description="Helical" evidence="6">
    <location>
        <begin position="56"/>
        <end position="74"/>
    </location>
</feature>
<dbReference type="Proteomes" id="UP000460561">
    <property type="component" value="Unassembled WGS sequence"/>
</dbReference>
<evidence type="ECO:0000256" key="5">
    <source>
        <dbReference type="ARBA" id="ARBA00023136"/>
    </source>
</evidence>
<dbReference type="Gene3D" id="1.20.1530.10">
    <property type="entry name" value="Na+/H+ antiporter like domain"/>
    <property type="match status" value="1"/>
</dbReference>
<dbReference type="AlphaFoldDB" id="A0A845AG86"/>
<evidence type="ECO:0000256" key="4">
    <source>
        <dbReference type="ARBA" id="ARBA00022989"/>
    </source>
</evidence>
<sequence length="395" mass="41396">MLKEFLDDESAGGIFLMIAAALALIVANSPLAGDYVGWLDTKLAVSFGGFAIDKELILWINDGLMALFFFVVGLEVKREVLTGQLSSLQQASLPLFAAVGGMAIPALIFLGLNFGTPENLNGWAIPAATDIAFALGILALLGDRVPVALKALLLAIAVIDDIGAILIIAIFYSHGFDAAMFGGAVAVFAVMALMSRMGMARNWPYVVLGLILWVFVLKSGIHATLAGVAAALTVPITARGQKPLERMEHALHPWVTFLVVPVFAFANAGVSLAGIELSSFVAPLPLGIALGLIVGKQLGIFGFAWAAVKMGWASLPPSTSWKQVHGLSLIAGIGFTMSLFIGNLAFSDPEQLSMVKVGVLSGSILSAVGGFLLLRRQTVKLPPVKGDSKQSEATA</sequence>
<keyword evidence="2 6" id="KW-1003">Cell membrane</keyword>
<dbReference type="PANTHER" id="PTHR30341:SF0">
    <property type="entry name" value="NA(+)_H(+) ANTIPORTER NHAA"/>
    <property type="match status" value="1"/>
</dbReference>
<evidence type="ECO:0000256" key="1">
    <source>
        <dbReference type="ARBA" id="ARBA00004429"/>
    </source>
</evidence>
<feature type="transmembrane region" description="Helical" evidence="6">
    <location>
        <begin position="152"/>
        <end position="172"/>
    </location>
</feature>
<dbReference type="HAMAP" id="MF_01844">
    <property type="entry name" value="NhaA"/>
    <property type="match status" value="1"/>
</dbReference>
<dbReference type="GO" id="GO:0006885">
    <property type="term" value="P:regulation of pH"/>
    <property type="evidence" value="ECO:0007669"/>
    <property type="project" value="UniProtKB-UniRule"/>
</dbReference>
<feature type="transmembrane region" description="Helical" evidence="6">
    <location>
        <begin position="287"/>
        <end position="307"/>
    </location>
</feature>
<evidence type="ECO:0000256" key="2">
    <source>
        <dbReference type="ARBA" id="ARBA00022475"/>
    </source>
</evidence>
<name>A0A845AG86_9SPHN</name>
<dbReference type="GO" id="GO:0015385">
    <property type="term" value="F:sodium:proton antiporter activity"/>
    <property type="evidence" value="ECO:0007669"/>
    <property type="project" value="UniProtKB-UniRule"/>
</dbReference>
<dbReference type="InterPro" id="IPR004670">
    <property type="entry name" value="NhaA"/>
</dbReference>
<dbReference type="InterPro" id="IPR023171">
    <property type="entry name" value="Na/H_antiporter_dom_sf"/>
</dbReference>
<comment type="subcellular location">
    <subcellularLocation>
        <location evidence="1">Cell inner membrane</location>
        <topology evidence="1">Multi-pass membrane protein</topology>
    </subcellularLocation>
    <subcellularLocation>
        <location evidence="6">Cell membrane</location>
        <topology evidence="6">Multi-pass membrane protein</topology>
    </subcellularLocation>
</comment>
<dbReference type="NCBIfam" id="NF007111">
    <property type="entry name" value="PRK09560.1"/>
    <property type="match status" value="1"/>
</dbReference>
<evidence type="ECO:0000256" key="6">
    <source>
        <dbReference type="HAMAP-Rule" id="MF_01844"/>
    </source>
</evidence>
<keyword evidence="6" id="KW-0915">Sodium</keyword>
<dbReference type="EMBL" id="WTYQ01000003">
    <property type="protein sequence ID" value="MXP26148.1"/>
    <property type="molecule type" value="Genomic_DNA"/>
</dbReference>
<feature type="transmembrane region" description="Helical" evidence="6">
    <location>
        <begin position="12"/>
        <end position="36"/>
    </location>
</feature>
<evidence type="ECO:0000256" key="3">
    <source>
        <dbReference type="ARBA" id="ARBA00022692"/>
    </source>
</evidence>
<comment type="caution">
    <text evidence="7">The sequence shown here is derived from an EMBL/GenBank/DDBJ whole genome shotgun (WGS) entry which is preliminary data.</text>
</comment>
<reference evidence="7 8" key="1">
    <citation type="submission" date="2019-12" db="EMBL/GenBank/DDBJ databases">
        <title>Genomic-based taxomic classification of the family Erythrobacteraceae.</title>
        <authorList>
            <person name="Xu L."/>
        </authorList>
    </citation>
    <scope>NUCLEOTIDE SEQUENCE [LARGE SCALE GENOMIC DNA]</scope>
    <source>
        <strain evidence="7 8">DSM 18604</strain>
    </source>
</reference>
<comment type="function">
    <text evidence="6">Na(+)/H(+) antiporter that extrudes sodium in exchange for external protons.</text>
</comment>
<feature type="transmembrane region" description="Helical" evidence="6">
    <location>
        <begin position="178"/>
        <end position="194"/>
    </location>
</feature>
<keyword evidence="6" id="KW-0813">Transport</keyword>
<accession>A0A845AG86</accession>
<dbReference type="PANTHER" id="PTHR30341">
    <property type="entry name" value="SODIUM ION/PROTON ANTIPORTER NHAA-RELATED"/>
    <property type="match status" value="1"/>
</dbReference>